<keyword evidence="4 7" id="KW-0812">Transmembrane</keyword>
<evidence type="ECO:0000256" key="4">
    <source>
        <dbReference type="ARBA" id="ARBA00022692"/>
    </source>
</evidence>
<dbReference type="GO" id="GO:0005886">
    <property type="term" value="C:plasma membrane"/>
    <property type="evidence" value="ECO:0007669"/>
    <property type="project" value="UniProtKB-SubCell"/>
</dbReference>
<gene>
    <name evidence="9" type="ORF">F9K24_03605</name>
</gene>
<evidence type="ECO:0000256" key="6">
    <source>
        <dbReference type="ARBA" id="ARBA00023136"/>
    </source>
</evidence>
<comment type="subcellular location">
    <subcellularLocation>
        <location evidence="1">Cell membrane</location>
        <topology evidence="1">Single-pass membrane protein</topology>
    </subcellularLocation>
    <subcellularLocation>
        <location evidence="7">Cell membrane</location>
        <topology evidence="7">Single-pass type II membrane protein</topology>
    </subcellularLocation>
</comment>
<protein>
    <submittedName>
        <fullName evidence="9">Biopolymer transporter ExbD</fullName>
    </submittedName>
</protein>
<evidence type="ECO:0000313" key="10">
    <source>
        <dbReference type="Proteomes" id="UP000460298"/>
    </source>
</evidence>
<dbReference type="OrthoDB" id="9793581at2"/>
<dbReference type="InterPro" id="IPR003400">
    <property type="entry name" value="ExbD"/>
</dbReference>
<name>A0A833H4J6_9LEPT</name>
<reference evidence="9 10" key="1">
    <citation type="submission" date="2019-10" db="EMBL/GenBank/DDBJ databases">
        <title>Extracellular Electron Transfer in a Candidatus Methanoperedens spp. Enrichment Culture.</title>
        <authorList>
            <person name="Berger S."/>
            <person name="Rangel Shaw D."/>
            <person name="Berben T."/>
            <person name="In 'T Zandt M."/>
            <person name="Frank J."/>
            <person name="Reimann J."/>
            <person name="Jetten M.S.M."/>
            <person name="Welte C.U."/>
        </authorList>
    </citation>
    <scope>NUCLEOTIDE SEQUENCE [LARGE SCALE GENOMIC DNA]</scope>
    <source>
        <strain evidence="9">SB12</strain>
    </source>
</reference>
<evidence type="ECO:0000256" key="2">
    <source>
        <dbReference type="ARBA" id="ARBA00005811"/>
    </source>
</evidence>
<sequence length="140" mass="14995">MIIGSQKGSRRSELQGNINITPFTDVILVLLIVFMISAPGMILSSFKIQLPGAPGQTGRGQFDMTVGLDQDGVIYVNGKETERADLQKQLSALPEPARKRILLNADSRAPYGSVVEIIDLMKKAGAEAVYAGTVPAGKRP</sequence>
<proteinExistence type="inferred from homology"/>
<keyword evidence="5 8" id="KW-1133">Transmembrane helix</keyword>
<dbReference type="PANTHER" id="PTHR30558:SF7">
    <property type="entry name" value="TOL-PAL SYSTEM PROTEIN TOLR"/>
    <property type="match status" value="1"/>
</dbReference>
<dbReference type="GO" id="GO:0015031">
    <property type="term" value="P:protein transport"/>
    <property type="evidence" value="ECO:0007669"/>
    <property type="project" value="UniProtKB-KW"/>
</dbReference>
<comment type="caution">
    <text evidence="9">The sequence shown here is derived from an EMBL/GenBank/DDBJ whole genome shotgun (WGS) entry which is preliminary data.</text>
</comment>
<evidence type="ECO:0000313" key="9">
    <source>
        <dbReference type="EMBL" id="KAB2934876.1"/>
    </source>
</evidence>
<dbReference type="PANTHER" id="PTHR30558">
    <property type="entry name" value="EXBD MEMBRANE COMPONENT OF PMF-DRIVEN MACROMOLECULE IMPORT SYSTEM"/>
    <property type="match status" value="1"/>
</dbReference>
<keyword evidence="7" id="KW-0813">Transport</keyword>
<accession>A0A833H4J6</accession>
<evidence type="ECO:0000256" key="3">
    <source>
        <dbReference type="ARBA" id="ARBA00022475"/>
    </source>
</evidence>
<dbReference type="Proteomes" id="UP000460298">
    <property type="component" value="Unassembled WGS sequence"/>
</dbReference>
<evidence type="ECO:0000256" key="5">
    <source>
        <dbReference type="ARBA" id="ARBA00022989"/>
    </source>
</evidence>
<evidence type="ECO:0000256" key="1">
    <source>
        <dbReference type="ARBA" id="ARBA00004162"/>
    </source>
</evidence>
<evidence type="ECO:0000256" key="7">
    <source>
        <dbReference type="RuleBase" id="RU003879"/>
    </source>
</evidence>
<keyword evidence="7" id="KW-0653">Protein transport</keyword>
<dbReference type="EMBL" id="WBUI01000002">
    <property type="protein sequence ID" value="KAB2934876.1"/>
    <property type="molecule type" value="Genomic_DNA"/>
</dbReference>
<dbReference type="Pfam" id="PF02472">
    <property type="entry name" value="ExbD"/>
    <property type="match status" value="1"/>
</dbReference>
<keyword evidence="6 8" id="KW-0472">Membrane</keyword>
<keyword evidence="3" id="KW-1003">Cell membrane</keyword>
<dbReference type="RefSeq" id="WP_002772216.1">
    <property type="nucleotide sequence ID" value="NZ_JQDG01000058.1"/>
</dbReference>
<organism evidence="9 10">
    <name type="scientific">Leptonema illini</name>
    <dbReference type="NCBI Taxonomy" id="183"/>
    <lineage>
        <taxon>Bacteria</taxon>
        <taxon>Pseudomonadati</taxon>
        <taxon>Spirochaetota</taxon>
        <taxon>Spirochaetia</taxon>
        <taxon>Leptospirales</taxon>
        <taxon>Leptospiraceae</taxon>
        <taxon>Leptonema</taxon>
    </lineage>
</organism>
<dbReference type="GO" id="GO:0022857">
    <property type="term" value="F:transmembrane transporter activity"/>
    <property type="evidence" value="ECO:0007669"/>
    <property type="project" value="InterPro"/>
</dbReference>
<dbReference type="AlphaFoldDB" id="A0A833H4J6"/>
<dbReference type="Gene3D" id="3.30.420.270">
    <property type="match status" value="1"/>
</dbReference>
<feature type="transmembrane region" description="Helical" evidence="8">
    <location>
        <begin position="20"/>
        <end position="43"/>
    </location>
</feature>
<comment type="similarity">
    <text evidence="2 7">Belongs to the ExbD/TolR family.</text>
</comment>
<evidence type="ECO:0000256" key="8">
    <source>
        <dbReference type="SAM" id="Phobius"/>
    </source>
</evidence>